<accession>A0A9N9FYV2</accession>
<proteinExistence type="inferred from homology"/>
<dbReference type="GO" id="GO:0005524">
    <property type="term" value="F:ATP binding"/>
    <property type="evidence" value="ECO:0007669"/>
    <property type="project" value="UniProtKB-UniRule"/>
</dbReference>
<dbReference type="PANTHER" id="PTHR44899">
    <property type="entry name" value="CAMK FAMILY PROTEIN KINASE"/>
    <property type="match status" value="1"/>
</dbReference>
<dbReference type="SUPFAM" id="SSF56112">
    <property type="entry name" value="Protein kinase-like (PK-like)"/>
    <property type="match status" value="1"/>
</dbReference>
<evidence type="ECO:0000256" key="9">
    <source>
        <dbReference type="ARBA" id="ARBA00048679"/>
    </source>
</evidence>
<dbReference type="Gene3D" id="3.30.200.20">
    <property type="entry name" value="Phosphorylase Kinase, domain 1"/>
    <property type="match status" value="2"/>
</dbReference>
<keyword evidence="7 10" id="KW-0067">ATP-binding</keyword>
<keyword evidence="5 10" id="KW-0547">Nucleotide-binding</keyword>
<dbReference type="OrthoDB" id="10250725at2759"/>
<keyword evidence="4" id="KW-0808">Transferase</keyword>
<dbReference type="InterPro" id="IPR051131">
    <property type="entry name" value="NEK_Ser/Thr_kinase_NIMA"/>
</dbReference>
<dbReference type="Proteomes" id="UP000789759">
    <property type="component" value="Unassembled WGS sequence"/>
</dbReference>
<feature type="compositionally biased region" description="Polar residues" evidence="12">
    <location>
        <begin position="549"/>
        <end position="562"/>
    </location>
</feature>
<feature type="binding site" evidence="10">
    <location>
        <position position="33"/>
    </location>
    <ligand>
        <name>ATP</name>
        <dbReference type="ChEBI" id="CHEBI:30616"/>
    </ligand>
</feature>
<evidence type="ECO:0000313" key="15">
    <source>
        <dbReference type="Proteomes" id="UP000789759"/>
    </source>
</evidence>
<feature type="coiled-coil region" evidence="11">
    <location>
        <begin position="302"/>
        <end position="408"/>
    </location>
</feature>
<dbReference type="EMBL" id="CAJVQA010003073">
    <property type="protein sequence ID" value="CAG8565591.1"/>
    <property type="molecule type" value="Genomic_DNA"/>
</dbReference>
<dbReference type="PROSITE" id="PS50011">
    <property type="entry name" value="PROTEIN_KINASE_DOM"/>
    <property type="match status" value="1"/>
</dbReference>
<evidence type="ECO:0000256" key="3">
    <source>
        <dbReference type="ARBA" id="ARBA00022527"/>
    </source>
</evidence>
<evidence type="ECO:0000256" key="1">
    <source>
        <dbReference type="ARBA" id="ARBA00010886"/>
    </source>
</evidence>
<evidence type="ECO:0000256" key="7">
    <source>
        <dbReference type="ARBA" id="ARBA00022840"/>
    </source>
</evidence>
<evidence type="ECO:0000256" key="2">
    <source>
        <dbReference type="ARBA" id="ARBA00012513"/>
    </source>
</evidence>
<sequence length="599" mass="69758">MDNYEPLEIIGTGSFGLIRKVRRKSDSRILARKEIDYRRMNDKERNQLVSEVNILRELKHPNIVRYYDRYIDNTNCMIYIIMEYCEGGDLSSIIKKCRKEGNYLSESTIWFFFTQILQALHECHYGYGNSKCDSDHSQQHITILHRDIKPENVLLGSDNKLKLGDFGLSRKLNLDRELAQTYVGTPYYMSPELITESHYDTKSDIWSLGCLLYELCALQPPFQAKSQPSLAIKISAGMIPPLPSRYSEELNNIIRATLMVDPNKRPTTMELLKMMHPSRDITRREEELKQREIALNGREMMVANKEEELRRRFAELQQCKQQLDFEKQQFANEAKLHTEQFNMEVQRQKEEFKAEYANLLQQKEELNNGFLELKRQKDLQAQILQTQESELKRRHDDLQHQIDEFNKTRDTALLEQRTIVSLQTQVSCIKEQPLINENKCDKINDTLQVIAQVETITNNEVTSLYNPSEDRENIDLSSSEINSNKKSETFAQKVVCAQKKVTSSSNCGMVVKAPVLQQELPKTRLRKLIYPPLEARPRNITSISSIIPQKRLQQSSQGSNLWNMDDDDLPSPFIKQRKKIGVDRSSKRLGPDDNEQRTE</sequence>
<organism evidence="14 15">
    <name type="scientific">Cetraspora pellucida</name>
    <dbReference type="NCBI Taxonomy" id="1433469"/>
    <lineage>
        <taxon>Eukaryota</taxon>
        <taxon>Fungi</taxon>
        <taxon>Fungi incertae sedis</taxon>
        <taxon>Mucoromycota</taxon>
        <taxon>Glomeromycotina</taxon>
        <taxon>Glomeromycetes</taxon>
        <taxon>Diversisporales</taxon>
        <taxon>Gigasporaceae</taxon>
        <taxon>Cetraspora</taxon>
    </lineage>
</organism>
<dbReference type="CDD" id="cd08217">
    <property type="entry name" value="STKc_Nek2"/>
    <property type="match status" value="1"/>
</dbReference>
<dbReference type="PROSITE" id="PS00107">
    <property type="entry name" value="PROTEIN_KINASE_ATP"/>
    <property type="match status" value="1"/>
</dbReference>
<keyword evidence="11" id="KW-0175">Coiled coil</keyword>
<comment type="caution">
    <text evidence="14">The sequence shown here is derived from an EMBL/GenBank/DDBJ whole genome shotgun (WGS) entry which is preliminary data.</text>
</comment>
<feature type="domain" description="Protein kinase" evidence="13">
    <location>
        <begin position="4"/>
        <end position="279"/>
    </location>
</feature>
<comment type="catalytic activity">
    <reaction evidence="9">
        <text>L-seryl-[protein] + ATP = O-phospho-L-seryl-[protein] + ADP + H(+)</text>
        <dbReference type="Rhea" id="RHEA:17989"/>
        <dbReference type="Rhea" id="RHEA-COMP:9863"/>
        <dbReference type="Rhea" id="RHEA-COMP:11604"/>
        <dbReference type="ChEBI" id="CHEBI:15378"/>
        <dbReference type="ChEBI" id="CHEBI:29999"/>
        <dbReference type="ChEBI" id="CHEBI:30616"/>
        <dbReference type="ChEBI" id="CHEBI:83421"/>
        <dbReference type="ChEBI" id="CHEBI:456216"/>
        <dbReference type="EC" id="2.7.11.1"/>
    </reaction>
</comment>
<evidence type="ECO:0000256" key="8">
    <source>
        <dbReference type="ARBA" id="ARBA00047899"/>
    </source>
</evidence>
<dbReference type="SMART" id="SM00220">
    <property type="entry name" value="S_TKc"/>
    <property type="match status" value="1"/>
</dbReference>
<dbReference type="InterPro" id="IPR011009">
    <property type="entry name" value="Kinase-like_dom_sf"/>
</dbReference>
<dbReference type="Pfam" id="PF00069">
    <property type="entry name" value="Pkinase"/>
    <property type="match status" value="1"/>
</dbReference>
<evidence type="ECO:0000256" key="11">
    <source>
        <dbReference type="SAM" id="Coils"/>
    </source>
</evidence>
<dbReference type="EC" id="2.7.11.1" evidence="2"/>
<comment type="catalytic activity">
    <reaction evidence="8">
        <text>L-threonyl-[protein] + ATP = O-phospho-L-threonyl-[protein] + ADP + H(+)</text>
        <dbReference type="Rhea" id="RHEA:46608"/>
        <dbReference type="Rhea" id="RHEA-COMP:11060"/>
        <dbReference type="Rhea" id="RHEA-COMP:11605"/>
        <dbReference type="ChEBI" id="CHEBI:15378"/>
        <dbReference type="ChEBI" id="CHEBI:30013"/>
        <dbReference type="ChEBI" id="CHEBI:30616"/>
        <dbReference type="ChEBI" id="CHEBI:61977"/>
        <dbReference type="ChEBI" id="CHEBI:456216"/>
        <dbReference type="EC" id="2.7.11.1"/>
    </reaction>
</comment>
<dbReference type="GO" id="GO:0004674">
    <property type="term" value="F:protein serine/threonine kinase activity"/>
    <property type="evidence" value="ECO:0007669"/>
    <property type="project" value="UniProtKB-KW"/>
</dbReference>
<reference evidence="14" key="1">
    <citation type="submission" date="2021-06" db="EMBL/GenBank/DDBJ databases">
        <authorList>
            <person name="Kallberg Y."/>
            <person name="Tangrot J."/>
            <person name="Rosling A."/>
        </authorList>
    </citation>
    <scope>NUCLEOTIDE SEQUENCE</scope>
    <source>
        <strain evidence="14">FL966</strain>
    </source>
</reference>
<dbReference type="FunFam" id="3.30.200.20:FF:000097">
    <property type="entry name" value="Probable serine/threonine-protein kinase nek1"/>
    <property type="match status" value="1"/>
</dbReference>
<dbReference type="AlphaFoldDB" id="A0A9N9FYV2"/>
<feature type="compositionally biased region" description="Basic and acidic residues" evidence="12">
    <location>
        <begin position="580"/>
        <end position="599"/>
    </location>
</feature>
<feature type="region of interest" description="Disordered" evidence="12">
    <location>
        <begin position="549"/>
        <end position="599"/>
    </location>
</feature>
<dbReference type="PANTHER" id="PTHR44899:SF10">
    <property type="entry name" value="NIMA-RELATED KINASE 2"/>
    <property type="match status" value="1"/>
</dbReference>
<evidence type="ECO:0000256" key="12">
    <source>
        <dbReference type="SAM" id="MobiDB-lite"/>
    </source>
</evidence>
<evidence type="ECO:0000256" key="10">
    <source>
        <dbReference type="PROSITE-ProRule" id="PRU10141"/>
    </source>
</evidence>
<keyword evidence="15" id="KW-1185">Reference proteome</keyword>
<dbReference type="InterPro" id="IPR000719">
    <property type="entry name" value="Prot_kinase_dom"/>
</dbReference>
<dbReference type="PROSITE" id="PS00108">
    <property type="entry name" value="PROTEIN_KINASE_ST"/>
    <property type="match status" value="1"/>
</dbReference>
<keyword evidence="3" id="KW-0723">Serine/threonine-protein kinase</keyword>
<evidence type="ECO:0000256" key="5">
    <source>
        <dbReference type="ARBA" id="ARBA00022741"/>
    </source>
</evidence>
<dbReference type="InterPro" id="IPR008271">
    <property type="entry name" value="Ser/Thr_kinase_AS"/>
</dbReference>
<evidence type="ECO:0000256" key="6">
    <source>
        <dbReference type="ARBA" id="ARBA00022777"/>
    </source>
</evidence>
<protein>
    <recommendedName>
        <fullName evidence="2">non-specific serine/threonine protein kinase</fullName>
        <ecNumber evidence="2">2.7.11.1</ecNumber>
    </recommendedName>
</protein>
<evidence type="ECO:0000256" key="4">
    <source>
        <dbReference type="ARBA" id="ARBA00022679"/>
    </source>
</evidence>
<name>A0A9N9FYV2_9GLOM</name>
<evidence type="ECO:0000259" key="13">
    <source>
        <dbReference type="PROSITE" id="PS50011"/>
    </source>
</evidence>
<dbReference type="InterPro" id="IPR017441">
    <property type="entry name" value="Protein_kinase_ATP_BS"/>
</dbReference>
<gene>
    <name evidence="14" type="ORF">CPELLU_LOCUS5410</name>
</gene>
<keyword evidence="6" id="KW-0418">Kinase</keyword>
<dbReference type="Gene3D" id="1.10.510.10">
    <property type="entry name" value="Transferase(Phosphotransferase) domain 1"/>
    <property type="match status" value="1"/>
</dbReference>
<evidence type="ECO:0000313" key="14">
    <source>
        <dbReference type="EMBL" id="CAG8565591.1"/>
    </source>
</evidence>
<comment type="similarity">
    <text evidence="1">Belongs to the protein kinase superfamily. NEK Ser/Thr protein kinase family. NIMA subfamily.</text>
</comment>